<organism evidence="1 2">
    <name type="scientific">Persea americana</name>
    <name type="common">Avocado</name>
    <dbReference type="NCBI Taxonomy" id="3435"/>
    <lineage>
        <taxon>Eukaryota</taxon>
        <taxon>Viridiplantae</taxon>
        <taxon>Streptophyta</taxon>
        <taxon>Embryophyta</taxon>
        <taxon>Tracheophyta</taxon>
        <taxon>Spermatophyta</taxon>
        <taxon>Magnoliopsida</taxon>
        <taxon>Magnoliidae</taxon>
        <taxon>Laurales</taxon>
        <taxon>Lauraceae</taxon>
        <taxon>Persea</taxon>
    </lineage>
</organism>
<accession>A0ACC2KNR5</accession>
<reference evidence="1 2" key="1">
    <citation type="journal article" date="2022" name="Hortic Res">
        <title>A haplotype resolved chromosomal level avocado genome allows analysis of novel avocado genes.</title>
        <authorList>
            <person name="Nath O."/>
            <person name="Fletcher S.J."/>
            <person name="Hayward A."/>
            <person name="Shaw L.M."/>
            <person name="Masouleh A.K."/>
            <person name="Furtado A."/>
            <person name="Henry R.J."/>
            <person name="Mitter N."/>
        </authorList>
    </citation>
    <scope>NUCLEOTIDE SEQUENCE [LARGE SCALE GENOMIC DNA]</scope>
    <source>
        <strain evidence="2">cv. Hass</strain>
    </source>
</reference>
<dbReference type="Proteomes" id="UP001234297">
    <property type="component" value="Chromosome 10"/>
</dbReference>
<name>A0ACC2KNR5_PERAE</name>
<evidence type="ECO:0000313" key="1">
    <source>
        <dbReference type="EMBL" id="KAJ8622834.1"/>
    </source>
</evidence>
<keyword evidence="2" id="KW-1185">Reference proteome</keyword>
<sequence length="472" mass="53128">MAAKRHLDDSTNDQDRPDGKRIRTTPSIATVIREAVMVKSMQNLCSTLEPLLRKVVKEEVELGVTRATRSVIYRSPSMRIQAPEDSCLQLIFSKKLSLPVFTGSKIEDEESNPLQILLVEIREGQKVPTNLPSPIKVEIVVLDGDFAQGDSEDWTSDDFERKILREREGKRPLLTGELLITMRDGVTAIGDIEFTDNSSWIRSRKFRLGARVAQGTLQGRRIKEAKTESFSVRDHRGELYRKHYPPALEDDVWRLERIGKDGAFHKKLTAAGIKTVQDFLKVSVVNPSGLRNILGGGMSDKMWEGTLKHAHTCDPGEKRYMHREEHFSIIVNAICQVVGAVVDGQSCSPQFLNRYSRGYLEQLVADAYRNWNRLEEVNEIRNENALLTYDPVAQGAMESHHNNIIHPNLLIGPLDTGPAVEATSSGHGGFNNWAQNMTYLPMAVGENHAYRSTQDLSSDDDTTSHQFFSRGY</sequence>
<dbReference type="EMBL" id="CM056818">
    <property type="protein sequence ID" value="KAJ8622834.1"/>
    <property type="molecule type" value="Genomic_DNA"/>
</dbReference>
<evidence type="ECO:0000313" key="2">
    <source>
        <dbReference type="Proteomes" id="UP001234297"/>
    </source>
</evidence>
<proteinExistence type="predicted"/>
<protein>
    <submittedName>
        <fullName evidence="1">Uncharacterized protein</fullName>
    </submittedName>
</protein>
<gene>
    <name evidence="1" type="ORF">MRB53_031363</name>
</gene>
<comment type="caution">
    <text evidence="1">The sequence shown here is derived from an EMBL/GenBank/DDBJ whole genome shotgun (WGS) entry which is preliminary data.</text>
</comment>